<dbReference type="KEGG" id="cmq:B840_03590"/>
<dbReference type="InterPro" id="IPR025736">
    <property type="entry name" value="PucR_C-HTH_dom"/>
</dbReference>
<dbReference type="InterPro" id="IPR042070">
    <property type="entry name" value="PucR_C-HTH_sf"/>
</dbReference>
<dbReference type="InterPro" id="IPR051448">
    <property type="entry name" value="CdaR-like_regulators"/>
</dbReference>
<sequence length="500" mass="54550">MDGLLLSWLYRQQELGLERVLGADPCFSVVQPSELVDTAEFVQTGSVILTVGVALPSGGDEVEAYVRRLTAAGAVAIGFGTGLRFNEVPAALVEAVQRVGIALFVVPREVPFTAILSTVEDERARRRMRERQRLLDFQEVLNDIAVQRGMGDLVDTTARHLGAAMLIVDNDRRVVAASDEEDSRATLLRAVDRELDRGGRSSAAQLNGSHVIIHRMNGEGERYHLLAAASPEPFSTEDRSVIKHCAGLADIILQRPESLRRANRELNTLALSLLLGADEGEQVMGSIFSPAADSTGRVRPVVIHADDVQQLQRALTLLDRRLSQLGRHMFVLGLGKTASLVIFRGSRSVPEIRELFGAGANLVRLVSGAPVPWQDLTMRMVKELSDVAVTLQPGGHAGPESRTFRWLGDPAVQGALDMRYKETFMRLVDHDAQLGTDLTRTLVQYLREGSRVAATSQALGVHRHTVRGRIEAIGRICEVDLGDPQVCAELLVLALARGEV</sequence>
<reference evidence="3 4" key="1">
    <citation type="submission" date="2014-05" db="EMBL/GenBank/DDBJ databases">
        <title>Complete genome sequence of Corynebacterium marinum DSM 44953.</title>
        <authorList>
            <person name="Schaffert L."/>
            <person name="Albersmeier A."/>
            <person name="Kalinowski J."/>
            <person name="Ruckert C."/>
        </authorList>
    </citation>
    <scope>NUCLEOTIDE SEQUENCE [LARGE SCALE GENOMIC DNA]</scope>
    <source>
        <strain evidence="3 4">DSM 44953</strain>
    </source>
</reference>
<organism evidence="3 4">
    <name type="scientific">Corynebacterium marinum DSM 44953</name>
    <dbReference type="NCBI Taxonomy" id="1224162"/>
    <lineage>
        <taxon>Bacteria</taxon>
        <taxon>Bacillati</taxon>
        <taxon>Actinomycetota</taxon>
        <taxon>Actinomycetes</taxon>
        <taxon>Mycobacteriales</taxon>
        <taxon>Corynebacteriaceae</taxon>
        <taxon>Corynebacterium</taxon>
    </lineage>
</organism>
<dbReference type="GO" id="GO:0003677">
    <property type="term" value="F:DNA binding"/>
    <property type="evidence" value="ECO:0007669"/>
    <property type="project" value="UniProtKB-KW"/>
</dbReference>
<gene>
    <name evidence="3" type="ORF">B840_03590</name>
</gene>
<evidence type="ECO:0000313" key="3">
    <source>
        <dbReference type="EMBL" id="AJK68339.1"/>
    </source>
</evidence>
<dbReference type="EMBL" id="CP007790">
    <property type="protein sequence ID" value="AJK68339.1"/>
    <property type="molecule type" value="Genomic_DNA"/>
</dbReference>
<dbReference type="Gene3D" id="1.10.10.2840">
    <property type="entry name" value="PucR C-terminal helix-turn-helix domain"/>
    <property type="match status" value="1"/>
</dbReference>
<dbReference type="HOGENOM" id="CLU_017436_4_0_11"/>
<dbReference type="Pfam" id="PF13556">
    <property type="entry name" value="HTH_30"/>
    <property type="match status" value="1"/>
</dbReference>
<dbReference type="OrthoDB" id="8450798at2"/>
<dbReference type="RefSeq" id="WP_052491075.1">
    <property type="nucleotide sequence ID" value="NZ_CP007790.1"/>
</dbReference>
<proteinExistence type="predicted"/>
<name>A0A0B6TQ55_9CORY</name>
<accession>A0A0B6TQ55</accession>
<protein>
    <submittedName>
        <fullName evidence="3">DNA-binding transcription regulator</fullName>
    </submittedName>
</protein>
<evidence type="ECO:0000259" key="1">
    <source>
        <dbReference type="Pfam" id="PF07905"/>
    </source>
</evidence>
<evidence type="ECO:0000259" key="2">
    <source>
        <dbReference type="Pfam" id="PF13556"/>
    </source>
</evidence>
<dbReference type="Pfam" id="PF07905">
    <property type="entry name" value="PucR"/>
    <property type="match status" value="1"/>
</dbReference>
<keyword evidence="4" id="KW-1185">Reference proteome</keyword>
<dbReference type="InterPro" id="IPR012914">
    <property type="entry name" value="PucR_dom"/>
</dbReference>
<keyword evidence="3" id="KW-0238">DNA-binding</keyword>
<evidence type="ECO:0000313" key="4">
    <source>
        <dbReference type="Proteomes" id="UP000031928"/>
    </source>
</evidence>
<dbReference type="Proteomes" id="UP000031928">
    <property type="component" value="Chromosome"/>
</dbReference>
<dbReference type="STRING" id="1224162.B840_03590"/>
<feature type="domain" description="Purine catabolism PurC-like" evidence="1">
    <location>
        <begin position="30"/>
        <end position="119"/>
    </location>
</feature>
<dbReference type="AlphaFoldDB" id="A0A0B6TQ55"/>
<dbReference type="PANTHER" id="PTHR33744">
    <property type="entry name" value="CARBOHYDRATE DIACID REGULATOR"/>
    <property type="match status" value="1"/>
</dbReference>
<feature type="domain" description="PucR C-terminal helix-turn-helix" evidence="2">
    <location>
        <begin position="438"/>
        <end position="492"/>
    </location>
</feature>